<dbReference type="EMBL" id="CP019082">
    <property type="protein sequence ID" value="APW61784.1"/>
    <property type="molecule type" value="Genomic_DNA"/>
</dbReference>
<evidence type="ECO:0000256" key="2">
    <source>
        <dbReference type="ARBA" id="ARBA00023015"/>
    </source>
</evidence>
<dbReference type="InterPro" id="IPR036388">
    <property type="entry name" value="WH-like_DNA-bd_sf"/>
</dbReference>
<dbReference type="PANTHER" id="PTHR43133">
    <property type="entry name" value="RNA POLYMERASE ECF-TYPE SIGMA FACTO"/>
    <property type="match status" value="1"/>
</dbReference>
<dbReference type="GO" id="GO:0006352">
    <property type="term" value="P:DNA-templated transcription initiation"/>
    <property type="evidence" value="ECO:0007669"/>
    <property type="project" value="InterPro"/>
</dbReference>
<evidence type="ECO:0000256" key="6">
    <source>
        <dbReference type="SAM" id="MobiDB-lite"/>
    </source>
</evidence>
<accession>A0A1U7CS62</accession>
<dbReference type="PANTHER" id="PTHR43133:SF8">
    <property type="entry name" value="RNA POLYMERASE SIGMA FACTOR HI_1459-RELATED"/>
    <property type="match status" value="1"/>
</dbReference>
<dbReference type="InterPro" id="IPR013249">
    <property type="entry name" value="RNA_pol_sigma70_r4_t2"/>
</dbReference>
<dbReference type="InterPro" id="IPR007627">
    <property type="entry name" value="RNA_pol_sigma70_r2"/>
</dbReference>
<dbReference type="STRING" id="1387353.BSF38_03313"/>
<dbReference type="SUPFAM" id="SSF88946">
    <property type="entry name" value="Sigma2 domain of RNA polymerase sigma factors"/>
    <property type="match status" value="1"/>
</dbReference>
<feature type="region of interest" description="Disordered" evidence="6">
    <location>
        <begin position="98"/>
        <end position="122"/>
    </location>
</feature>
<dbReference type="KEGG" id="pbor:BSF38_03313"/>
<dbReference type="GO" id="GO:0003677">
    <property type="term" value="F:DNA binding"/>
    <property type="evidence" value="ECO:0007669"/>
    <property type="project" value="UniProtKB-KW"/>
</dbReference>
<dbReference type="NCBIfam" id="TIGR02937">
    <property type="entry name" value="sigma70-ECF"/>
    <property type="match status" value="1"/>
</dbReference>
<evidence type="ECO:0000313" key="9">
    <source>
        <dbReference type="EMBL" id="APW61784.1"/>
    </source>
</evidence>
<keyword evidence="5" id="KW-0804">Transcription</keyword>
<comment type="similarity">
    <text evidence="1">Belongs to the sigma-70 factor family. ECF subfamily.</text>
</comment>
<protein>
    <submittedName>
        <fullName evidence="9">ECF RNA polymerase sigma factor SigE</fullName>
    </submittedName>
</protein>
<dbReference type="Pfam" id="PF08281">
    <property type="entry name" value="Sigma70_r4_2"/>
    <property type="match status" value="1"/>
</dbReference>
<feature type="domain" description="RNA polymerase sigma factor 70 region 4 type 2" evidence="8">
    <location>
        <begin position="151"/>
        <end position="187"/>
    </location>
</feature>
<evidence type="ECO:0000256" key="4">
    <source>
        <dbReference type="ARBA" id="ARBA00023125"/>
    </source>
</evidence>
<gene>
    <name evidence="9" type="primary">sigE_16</name>
    <name evidence="9" type="ORF">BSF38_03313</name>
</gene>
<evidence type="ECO:0000256" key="5">
    <source>
        <dbReference type="ARBA" id="ARBA00023163"/>
    </source>
</evidence>
<dbReference type="GO" id="GO:0016987">
    <property type="term" value="F:sigma factor activity"/>
    <property type="evidence" value="ECO:0007669"/>
    <property type="project" value="UniProtKB-KW"/>
</dbReference>
<dbReference type="Proteomes" id="UP000186309">
    <property type="component" value="Chromosome"/>
</dbReference>
<evidence type="ECO:0000256" key="3">
    <source>
        <dbReference type="ARBA" id="ARBA00023082"/>
    </source>
</evidence>
<name>A0A1U7CS62_9BACT</name>
<sequence>MDDAPSTHPSFLIRLRDPADEGAWSEFMEIYGPLVRRIARHRRLQDADAEDLAQEVFRAVARAIERYDPDPEKGSFRAWLSRIARNLIINLLAARRRHPQGSGDTDVQRLLEDQPDPTGEDSAVFDAEYRRTLIMWAADRIRGELSDAAWQAFWQAGVEGRPPKEVAEALGMSLGTVYQYKSRAVVRIRREIEQFGWESAENS</sequence>
<dbReference type="SUPFAM" id="SSF88659">
    <property type="entry name" value="Sigma3 and sigma4 domains of RNA polymerase sigma factors"/>
    <property type="match status" value="1"/>
</dbReference>
<dbReference type="InterPro" id="IPR039425">
    <property type="entry name" value="RNA_pol_sigma-70-like"/>
</dbReference>
<keyword evidence="2" id="KW-0805">Transcription regulation</keyword>
<proteinExistence type="inferred from homology"/>
<keyword evidence="10" id="KW-1185">Reference proteome</keyword>
<reference evidence="10" key="1">
    <citation type="submission" date="2016-12" db="EMBL/GenBank/DDBJ databases">
        <title>Comparative genomics of four Isosphaeraceae planctomycetes: a common pool of plasmids and glycoside hydrolase genes.</title>
        <authorList>
            <person name="Ivanova A."/>
        </authorList>
    </citation>
    <scope>NUCLEOTIDE SEQUENCE [LARGE SCALE GENOMIC DNA]</scope>
    <source>
        <strain evidence="10">PX4</strain>
    </source>
</reference>
<dbReference type="RefSeq" id="WP_076347408.1">
    <property type="nucleotide sequence ID" value="NZ_CP019082.1"/>
</dbReference>
<dbReference type="Gene3D" id="1.10.10.10">
    <property type="entry name" value="Winged helix-like DNA-binding domain superfamily/Winged helix DNA-binding domain"/>
    <property type="match status" value="1"/>
</dbReference>
<feature type="domain" description="RNA polymerase sigma-70 region 2" evidence="7">
    <location>
        <begin position="29"/>
        <end position="97"/>
    </location>
</feature>
<keyword evidence="4" id="KW-0238">DNA-binding</keyword>
<dbReference type="InterPro" id="IPR014284">
    <property type="entry name" value="RNA_pol_sigma-70_dom"/>
</dbReference>
<evidence type="ECO:0000259" key="7">
    <source>
        <dbReference type="Pfam" id="PF04542"/>
    </source>
</evidence>
<dbReference type="InterPro" id="IPR013324">
    <property type="entry name" value="RNA_pol_sigma_r3/r4-like"/>
</dbReference>
<organism evidence="9 10">
    <name type="scientific">Paludisphaera borealis</name>
    <dbReference type="NCBI Taxonomy" id="1387353"/>
    <lineage>
        <taxon>Bacteria</taxon>
        <taxon>Pseudomonadati</taxon>
        <taxon>Planctomycetota</taxon>
        <taxon>Planctomycetia</taxon>
        <taxon>Isosphaerales</taxon>
        <taxon>Isosphaeraceae</taxon>
        <taxon>Paludisphaera</taxon>
    </lineage>
</organism>
<keyword evidence="3" id="KW-0731">Sigma factor</keyword>
<dbReference type="Pfam" id="PF04542">
    <property type="entry name" value="Sigma70_r2"/>
    <property type="match status" value="1"/>
</dbReference>
<dbReference type="Gene3D" id="1.10.1740.10">
    <property type="match status" value="1"/>
</dbReference>
<evidence type="ECO:0000259" key="8">
    <source>
        <dbReference type="Pfam" id="PF08281"/>
    </source>
</evidence>
<dbReference type="InterPro" id="IPR013325">
    <property type="entry name" value="RNA_pol_sigma_r2"/>
</dbReference>
<evidence type="ECO:0000256" key="1">
    <source>
        <dbReference type="ARBA" id="ARBA00010641"/>
    </source>
</evidence>
<dbReference type="OrthoDB" id="258490at2"/>
<dbReference type="AlphaFoldDB" id="A0A1U7CS62"/>
<evidence type="ECO:0000313" key="10">
    <source>
        <dbReference type="Proteomes" id="UP000186309"/>
    </source>
</evidence>